<dbReference type="Proteomes" id="UP000245533">
    <property type="component" value="Unassembled WGS sequence"/>
</dbReference>
<protein>
    <recommendedName>
        <fullName evidence="4">NIPSNAP protein</fullName>
    </recommendedName>
</protein>
<evidence type="ECO:0000313" key="2">
    <source>
        <dbReference type="EMBL" id="PWN08173.1"/>
    </source>
</evidence>
<keyword evidence="3" id="KW-1185">Reference proteome</keyword>
<accession>A0A316TUJ3</accession>
<gene>
    <name evidence="2" type="ORF">DDZ15_00625</name>
</gene>
<comment type="caution">
    <text evidence="2">The sequence shown here is derived from an EMBL/GenBank/DDBJ whole genome shotgun (WGS) entry which is preliminary data.</text>
</comment>
<dbReference type="AlphaFoldDB" id="A0A316TUJ3"/>
<proteinExistence type="predicted"/>
<dbReference type="OrthoDB" id="1523802at2"/>
<evidence type="ECO:0008006" key="4">
    <source>
        <dbReference type="Google" id="ProtNLM"/>
    </source>
</evidence>
<name>A0A316TUJ3_9BACT</name>
<reference evidence="2 3" key="1">
    <citation type="submission" date="2018-05" db="EMBL/GenBank/DDBJ databases">
        <title>Rhodohalobacter halophilus gen. nov., sp. nov., a moderately halophilic member of the family Balneolaceae.</title>
        <authorList>
            <person name="Liu Z.-W."/>
        </authorList>
    </citation>
    <scope>NUCLEOTIDE SEQUENCE [LARGE SCALE GENOMIC DNA]</scope>
    <source>
        <strain evidence="2 3">8A47</strain>
    </source>
</reference>
<keyword evidence="1" id="KW-0812">Transmembrane</keyword>
<dbReference type="RefSeq" id="WP_109643818.1">
    <property type="nucleotide sequence ID" value="NZ_QGGB01000001.1"/>
</dbReference>
<feature type="transmembrane region" description="Helical" evidence="1">
    <location>
        <begin position="7"/>
        <end position="25"/>
    </location>
</feature>
<evidence type="ECO:0000256" key="1">
    <source>
        <dbReference type="SAM" id="Phobius"/>
    </source>
</evidence>
<keyword evidence="1" id="KW-1133">Transmembrane helix</keyword>
<organism evidence="2 3">
    <name type="scientific">Rhodohalobacter mucosus</name>
    <dbReference type="NCBI Taxonomy" id="2079485"/>
    <lineage>
        <taxon>Bacteria</taxon>
        <taxon>Pseudomonadati</taxon>
        <taxon>Balneolota</taxon>
        <taxon>Balneolia</taxon>
        <taxon>Balneolales</taxon>
        <taxon>Balneolaceae</taxon>
        <taxon>Rhodohalobacter</taxon>
    </lineage>
</organism>
<evidence type="ECO:0000313" key="3">
    <source>
        <dbReference type="Proteomes" id="UP000245533"/>
    </source>
</evidence>
<keyword evidence="1" id="KW-0472">Membrane</keyword>
<sequence>MILKNNLYLVYILIGSFIFLTVYALEANGQENRGASYLVLEFMHVDNEQETAYGETESFWRNIHQERVNAGDIIGWDLWWLRPGGENQGAQYLTVTIYDDPVEMMQGGNFMEHARNAYPDMSDEELMAELDKGASTRDLASRYYMARVGGVGSDYELEIGTVSSMDMMKVEFDNMTSYDIYEQTEMDVFMPWHEEAIQNGTKESWGLYRVMSPIGNATGFSHITFNMYNGWEQYFSGGMGGDSFSDDLLIERGLQTRTMEWSYLATLIDMVR</sequence>
<dbReference type="EMBL" id="QGGB01000001">
    <property type="protein sequence ID" value="PWN08173.1"/>
    <property type="molecule type" value="Genomic_DNA"/>
</dbReference>